<keyword evidence="1" id="KW-0175">Coiled coil</keyword>
<feature type="compositionally biased region" description="Basic and acidic residues" evidence="2">
    <location>
        <begin position="1"/>
        <end position="13"/>
    </location>
</feature>
<evidence type="ECO:0000313" key="4">
    <source>
        <dbReference type="WBParaSite" id="TREG1_65050.1"/>
    </source>
</evidence>
<feature type="coiled-coil region" evidence="1">
    <location>
        <begin position="44"/>
        <end position="78"/>
    </location>
</feature>
<evidence type="ECO:0000256" key="2">
    <source>
        <dbReference type="SAM" id="MobiDB-lite"/>
    </source>
</evidence>
<keyword evidence="3" id="KW-1185">Reference proteome</keyword>
<feature type="region of interest" description="Disordered" evidence="2">
    <location>
        <begin position="1"/>
        <end position="24"/>
    </location>
</feature>
<reference evidence="3" key="1">
    <citation type="submission" date="2022-06" db="EMBL/GenBank/DDBJ databases">
        <authorList>
            <person name="Berger JAMES D."/>
            <person name="Berger JAMES D."/>
        </authorList>
    </citation>
    <scope>NUCLEOTIDE SEQUENCE [LARGE SCALE GENOMIC DNA]</scope>
</reference>
<evidence type="ECO:0000256" key="1">
    <source>
        <dbReference type="SAM" id="Coils"/>
    </source>
</evidence>
<sequence length="109" mass="12391">MDKIWHSPEEGDSKSSIGKSSRAHTAECGNVVLRKLVNDRQQSLNKASEIIGSLKEENNRLKVLVDEMKSKNEEAEIDWRSKYDNLCSELQACNKEILSRDMNLLVKDA</sequence>
<accession>A0AA85K5J1</accession>
<protein>
    <submittedName>
        <fullName evidence="4">Uncharacterized protein</fullName>
    </submittedName>
</protein>
<reference evidence="4" key="2">
    <citation type="submission" date="2023-11" db="UniProtKB">
        <authorList>
            <consortium name="WormBaseParasite"/>
        </authorList>
    </citation>
    <scope>IDENTIFICATION</scope>
</reference>
<name>A0AA85K5J1_TRIRE</name>
<dbReference type="WBParaSite" id="TREG1_65050.1">
    <property type="protein sequence ID" value="TREG1_65050.1"/>
    <property type="gene ID" value="TREG1_65050"/>
</dbReference>
<dbReference type="AlphaFoldDB" id="A0AA85K5J1"/>
<dbReference type="Proteomes" id="UP000050795">
    <property type="component" value="Unassembled WGS sequence"/>
</dbReference>
<evidence type="ECO:0000313" key="3">
    <source>
        <dbReference type="Proteomes" id="UP000050795"/>
    </source>
</evidence>
<organism evidence="3 4">
    <name type="scientific">Trichobilharzia regenti</name>
    <name type="common">Nasal bird schistosome</name>
    <dbReference type="NCBI Taxonomy" id="157069"/>
    <lineage>
        <taxon>Eukaryota</taxon>
        <taxon>Metazoa</taxon>
        <taxon>Spiralia</taxon>
        <taxon>Lophotrochozoa</taxon>
        <taxon>Platyhelminthes</taxon>
        <taxon>Trematoda</taxon>
        <taxon>Digenea</taxon>
        <taxon>Strigeidida</taxon>
        <taxon>Schistosomatoidea</taxon>
        <taxon>Schistosomatidae</taxon>
        <taxon>Trichobilharzia</taxon>
    </lineage>
</organism>
<proteinExistence type="predicted"/>